<keyword evidence="2" id="KW-1185">Reference proteome</keyword>
<protein>
    <submittedName>
        <fullName evidence="1">Uncharacterized protein</fullName>
    </submittedName>
</protein>
<dbReference type="EMBL" id="JAQQWM010000006">
    <property type="protein sequence ID" value="KAK8060888.1"/>
    <property type="molecule type" value="Genomic_DNA"/>
</dbReference>
<comment type="caution">
    <text evidence="1">The sequence shown here is derived from an EMBL/GenBank/DDBJ whole genome shotgun (WGS) entry which is preliminary data.</text>
</comment>
<gene>
    <name evidence="1" type="ORF">PG996_010818</name>
</gene>
<evidence type="ECO:0000313" key="1">
    <source>
        <dbReference type="EMBL" id="KAK8060888.1"/>
    </source>
</evidence>
<sequence length="178" mass="19525">MCRLRESAPSVFSARVAWVVHIFGRHQVRIFIWQQVDNLTDEGVQHLEQLALGALAAHKPVESVSDALELASIPFLSFPSSGEVAAVKGRHLGADRQLGFDNLRGKSGNVAVLRRGQVQHRRVIPHEVVNFVAGLGRDAQVLDVGGLVGADAAFCDSDPFRDELVFRDGLLQYCFARD</sequence>
<evidence type="ECO:0000313" key="2">
    <source>
        <dbReference type="Proteomes" id="UP001446871"/>
    </source>
</evidence>
<proteinExistence type="predicted"/>
<dbReference type="Proteomes" id="UP001446871">
    <property type="component" value="Unassembled WGS sequence"/>
</dbReference>
<name>A0ABR1USS1_9PEZI</name>
<organism evidence="1 2">
    <name type="scientific">Apiospora saccharicola</name>
    <dbReference type="NCBI Taxonomy" id="335842"/>
    <lineage>
        <taxon>Eukaryota</taxon>
        <taxon>Fungi</taxon>
        <taxon>Dikarya</taxon>
        <taxon>Ascomycota</taxon>
        <taxon>Pezizomycotina</taxon>
        <taxon>Sordariomycetes</taxon>
        <taxon>Xylariomycetidae</taxon>
        <taxon>Amphisphaeriales</taxon>
        <taxon>Apiosporaceae</taxon>
        <taxon>Apiospora</taxon>
    </lineage>
</organism>
<accession>A0ABR1USS1</accession>
<reference evidence="1 2" key="1">
    <citation type="submission" date="2023-01" db="EMBL/GenBank/DDBJ databases">
        <title>Analysis of 21 Apiospora genomes using comparative genomics revels a genus with tremendous synthesis potential of carbohydrate active enzymes and secondary metabolites.</title>
        <authorList>
            <person name="Sorensen T."/>
        </authorList>
    </citation>
    <scope>NUCLEOTIDE SEQUENCE [LARGE SCALE GENOMIC DNA]</scope>
    <source>
        <strain evidence="1 2">CBS 83171</strain>
    </source>
</reference>